<evidence type="ECO:0000313" key="1">
    <source>
        <dbReference type="EMBL" id="QHT86147.1"/>
    </source>
</evidence>
<name>A0A6C0I197_9ZZZZ</name>
<accession>A0A6C0I197</accession>
<dbReference type="EMBL" id="MN740059">
    <property type="protein sequence ID" value="QHT86147.1"/>
    <property type="molecule type" value="Genomic_DNA"/>
</dbReference>
<reference evidence="1" key="1">
    <citation type="journal article" date="2020" name="Nature">
        <title>Giant virus diversity and host interactions through global metagenomics.</title>
        <authorList>
            <person name="Schulz F."/>
            <person name="Roux S."/>
            <person name="Paez-Espino D."/>
            <person name="Jungbluth S."/>
            <person name="Walsh D.A."/>
            <person name="Denef V.J."/>
            <person name="McMahon K.D."/>
            <person name="Konstantinidis K.T."/>
            <person name="Eloe-Fadrosh E.A."/>
            <person name="Kyrpides N.C."/>
            <person name="Woyke T."/>
        </authorList>
    </citation>
    <scope>NUCLEOTIDE SEQUENCE</scope>
    <source>
        <strain evidence="1">GVMAG-M-3300023184-184</strain>
    </source>
</reference>
<sequence>MSSIDKIIEDALKDPTLASTIDIEKLLSIRQENRFEGKSMTTISKQIVDILEIHLNVENVSDMSQKLIGYQHIDQVCDIQLGKFIRWIKIGTKTINRGGILTSIQIEDSGIKLLCRNINMQFFRLKWEECILFQQLSLEEQMVLSI</sequence>
<organism evidence="1">
    <name type="scientific">viral metagenome</name>
    <dbReference type="NCBI Taxonomy" id="1070528"/>
    <lineage>
        <taxon>unclassified sequences</taxon>
        <taxon>metagenomes</taxon>
        <taxon>organismal metagenomes</taxon>
    </lineage>
</organism>
<dbReference type="AlphaFoldDB" id="A0A6C0I197"/>
<proteinExistence type="predicted"/>
<protein>
    <submittedName>
        <fullName evidence="1">Uncharacterized protein</fullName>
    </submittedName>
</protein>